<name>D8LG09_ECTSI</name>
<feature type="region of interest" description="Disordered" evidence="1">
    <location>
        <begin position="40"/>
        <end position="132"/>
    </location>
</feature>
<keyword evidence="3" id="KW-1185">Reference proteome</keyword>
<feature type="compositionally biased region" description="Gly residues" evidence="1">
    <location>
        <begin position="108"/>
        <end position="132"/>
    </location>
</feature>
<dbReference type="OrthoDB" id="10583003at2759"/>
<protein>
    <submittedName>
        <fullName evidence="2">Uncharacterized protein</fullName>
    </submittedName>
</protein>
<feature type="compositionally biased region" description="Low complexity" evidence="1">
    <location>
        <begin position="48"/>
        <end position="64"/>
    </location>
</feature>
<dbReference type="Proteomes" id="UP000002630">
    <property type="component" value="Linkage Group LG11"/>
</dbReference>
<proteinExistence type="predicted"/>
<sequence>MPLLPEMGSAATAASTPTPFRLHSNKLLIATAATAAAITPTGEHTSEGGAPAAPRAAPLSAPGGRENGHTRETLEQKWAAWQSENRGPAPLLGKPAPAPVVAEAGSSDSGGRGMFGGGSSASSNGGGSGRRWGGAEDFHDKVAFLGDYVANVFGRAKRMGVPQHCEARDVQYGVE</sequence>
<evidence type="ECO:0000256" key="1">
    <source>
        <dbReference type="SAM" id="MobiDB-lite"/>
    </source>
</evidence>
<feature type="compositionally biased region" description="Basic and acidic residues" evidence="1">
    <location>
        <begin position="66"/>
        <end position="75"/>
    </location>
</feature>
<dbReference type="EMBL" id="FN649736">
    <property type="protein sequence ID" value="CBN78908.1"/>
    <property type="molecule type" value="Genomic_DNA"/>
</dbReference>
<reference evidence="2 3" key="1">
    <citation type="journal article" date="2010" name="Nature">
        <title>The Ectocarpus genome and the independent evolution of multicellularity in brown algae.</title>
        <authorList>
            <person name="Cock J.M."/>
            <person name="Sterck L."/>
            <person name="Rouze P."/>
            <person name="Scornet D."/>
            <person name="Allen A.E."/>
            <person name="Amoutzias G."/>
            <person name="Anthouard V."/>
            <person name="Artiguenave F."/>
            <person name="Aury J.M."/>
            <person name="Badger J.H."/>
            <person name="Beszteri B."/>
            <person name="Billiau K."/>
            <person name="Bonnet E."/>
            <person name="Bothwell J.H."/>
            <person name="Bowler C."/>
            <person name="Boyen C."/>
            <person name="Brownlee C."/>
            <person name="Carrano C.J."/>
            <person name="Charrier B."/>
            <person name="Cho G.Y."/>
            <person name="Coelho S.M."/>
            <person name="Collen J."/>
            <person name="Corre E."/>
            <person name="Da Silva C."/>
            <person name="Delage L."/>
            <person name="Delaroque N."/>
            <person name="Dittami S.M."/>
            <person name="Doulbeau S."/>
            <person name="Elias M."/>
            <person name="Farnham G."/>
            <person name="Gachon C.M."/>
            <person name="Gschloessl B."/>
            <person name="Heesch S."/>
            <person name="Jabbari K."/>
            <person name="Jubin C."/>
            <person name="Kawai H."/>
            <person name="Kimura K."/>
            <person name="Kloareg B."/>
            <person name="Kupper F.C."/>
            <person name="Lang D."/>
            <person name="Le Bail A."/>
            <person name="Leblanc C."/>
            <person name="Lerouge P."/>
            <person name="Lohr M."/>
            <person name="Lopez P.J."/>
            <person name="Martens C."/>
            <person name="Maumus F."/>
            <person name="Michel G."/>
            <person name="Miranda-Saavedra D."/>
            <person name="Morales J."/>
            <person name="Moreau H."/>
            <person name="Motomura T."/>
            <person name="Nagasato C."/>
            <person name="Napoli C.A."/>
            <person name="Nelson D.R."/>
            <person name="Nyvall-Collen P."/>
            <person name="Peters A.F."/>
            <person name="Pommier C."/>
            <person name="Potin P."/>
            <person name="Poulain J."/>
            <person name="Quesneville H."/>
            <person name="Read B."/>
            <person name="Rensing S.A."/>
            <person name="Ritter A."/>
            <person name="Rousvoal S."/>
            <person name="Samanta M."/>
            <person name="Samson G."/>
            <person name="Schroeder D.C."/>
            <person name="Segurens B."/>
            <person name="Strittmatter M."/>
            <person name="Tonon T."/>
            <person name="Tregear J.W."/>
            <person name="Valentin K."/>
            <person name="von Dassow P."/>
            <person name="Yamagishi T."/>
            <person name="Van de Peer Y."/>
            <person name="Wincker P."/>
        </authorList>
    </citation>
    <scope>NUCLEOTIDE SEQUENCE [LARGE SCALE GENOMIC DNA]</scope>
    <source>
        <strain evidence="3">Ec32 / CCAP1310/4</strain>
    </source>
</reference>
<dbReference type="EMBL" id="FN648104">
    <property type="protein sequence ID" value="CBN78908.1"/>
    <property type="molecule type" value="Genomic_DNA"/>
</dbReference>
<dbReference type="AlphaFoldDB" id="D8LG09"/>
<gene>
    <name evidence="2" type="ORF">Esi_0155_0038</name>
</gene>
<dbReference type="InParanoid" id="D8LG09"/>
<evidence type="ECO:0000313" key="3">
    <source>
        <dbReference type="Proteomes" id="UP000002630"/>
    </source>
</evidence>
<accession>D8LG09</accession>
<evidence type="ECO:0000313" key="2">
    <source>
        <dbReference type="EMBL" id="CBN78908.1"/>
    </source>
</evidence>
<feature type="compositionally biased region" description="Low complexity" evidence="1">
    <location>
        <begin position="87"/>
        <end position="107"/>
    </location>
</feature>
<organism evidence="2 3">
    <name type="scientific">Ectocarpus siliculosus</name>
    <name type="common">Brown alga</name>
    <name type="synonym">Conferva siliculosa</name>
    <dbReference type="NCBI Taxonomy" id="2880"/>
    <lineage>
        <taxon>Eukaryota</taxon>
        <taxon>Sar</taxon>
        <taxon>Stramenopiles</taxon>
        <taxon>Ochrophyta</taxon>
        <taxon>PX clade</taxon>
        <taxon>Phaeophyceae</taxon>
        <taxon>Ectocarpales</taxon>
        <taxon>Ectocarpaceae</taxon>
        <taxon>Ectocarpus</taxon>
    </lineage>
</organism>